<sequence length="606" mass="68995">MISIQNISKQYAGRELFSEVSFDVRQGEKIGLVGRNGHGKSTLLRIITAKEEADEGRIIVPKGYTIGYLEQILNLTQETVLEEASLGLRPTEKDAAWKVKKILSGLGFTDEDFNRPPAYFSGGYQMRISLAKVLAGEPNMLLLDEPTNFLDIVSIRWLEKFLKAWRNELIIISHDRSFIDSVTTHIVGIHRAGVRKMQGKTAKYYEQLYMEEEIHEQQRVNDEKKRKQIMEYVTAFRAKARRAKSVQSSLKRLDKMEKLDKLDNINTLTFSFNYSPIDARKIMDVHNLTFSYDAKEPYLINSLNFSVDKHDKICIIGKNGKGKTTLLKLLAGRLNPISGKIKTHYGVLPAYYEQANTVELNENATVEEEISLSKSFQDKTTVRAICGAMMFPGDDAFKKIKVLSGGERSRVLLGKQLTIPSNILLLDEPTHHLDMESCQAIALAVRDYEGAALIVTHDEYFLNEVATKLIVFQGDEILFYPGTYEEFIERIGWKDEDKKPNVIPAAMKEKKPDDKKNRAAFLALKAKTLKPLEENINIIEKNIITFEARLKEVHEELIKASHEGNGARIAALSKEMNSLNERVNELFNELQTAMDKHETESRKFIE</sequence>
<dbReference type="FunFam" id="3.40.50.300:FF:000011">
    <property type="entry name" value="Putative ABC transporter ATP-binding component"/>
    <property type="match status" value="1"/>
</dbReference>
<dbReference type="Pfam" id="PF12848">
    <property type="entry name" value="ABC_tran_Xtn"/>
    <property type="match status" value="1"/>
</dbReference>
<dbReference type="InterPro" id="IPR003593">
    <property type="entry name" value="AAA+_ATPase"/>
</dbReference>
<keyword evidence="1" id="KW-0547">Nucleotide-binding</keyword>
<keyword evidence="3" id="KW-0175">Coiled coil</keyword>
<proteinExistence type="predicted"/>
<evidence type="ECO:0000256" key="1">
    <source>
        <dbReference type="ARBA" id="ARBA00022741"/>
    </source>
</evidence>
<evidence type="ECO:0000256" key="2">
    <source>
        <dbReference type="ARBA" id="ARBA00022840"/>
    </source>
</evidence>
<evidence type="ECO:0000256" key="3">
    <source>
        <dbReference type="SAM" id="Coils"/>
    </source>
</evidence>
<dbReference type="SMART" id="SM00382">
    <property type="entry name" value="AAA"/>
    <property type="match status" value="2"/>
</dbReference>
<feature type="domain" description="ABC transporter" evidence="4">
    <location>
        <begin position="2"/>
        <end position="216"/>
    </location>
</feature>
<dbReference type="GO" id="GO:0016740">
    <property type="term" value="F:transferase activity"/>
    <property type="evidence" value="ECO:0007669"/>
    <property type="project" value="UniProtKB-KW"/>
</dbReference>
<dbReference type="InterPro" id="IPR027417">
    <property type="entry name" value="P-loop_NTPase"/>
</dbReference>
<name>A0A0F0CVU2_9BACT</name>
<feature type="coiled-coil region" evidence="3">
    <location>
        <begin position="536"/>
        <end position="600"/>
    </location>
</feature>
<keyword evidence="5" id="KW-0808">Transferase</keyword>
<dbReference type="Pfam" id="PF00005">
    <property type="entry name" value="ABC_tran"/>
    <property type="match status" value="2"/>
</dbReference>
<evidence type="ECO:0000313" key="5">
    <source>
        <dbReference type="EMBL" id="KJJ85565.1"/>
    </source>
</evidence>
<dbReference type="PROSITE" id="PS00211">
    <property type="entry name" value="ABC_TRANSPORTER_1"/>
    <property type="match status" value="1"/>
</dbReference>
<comment type="caution">
    <text evidence="5">The sequence shown here is derived from an EMBL/GenBank/DDBJ whole genome shotgun (WGS) entry which is preliminary data.</text>
</comment>
<dbReference type="PANTHER" id="PTHR42855">
    <property type="entry name" value="ABC TRANSPORTER ATP-BINDING SUBUNIT"/>
    <property type="match status" value="1"/>
</dbReference>
<gene>
    <name evidence="5" type="ORF">OMAG_000570</name>
</gene>
<dbReference type="AlphaFoldDB" id="A0A0F0CVU2"/>
<dbReference type="InterPro" id="IPR003439">
    <property type="entry name" value="ABC_transporter-like_ATP-bd"/>
</dbReference>
<feature type="domain" description="ABC transporter" evidence="4">
    <location>
        <begin position="283"/>
        <end position="500"/>
    </location>
</feature>
<dbReference type="PROSITE" id="PS50893">
    <property type="entry name" value="ABC_TRANSPORTER_2"/>
    <property type="match status" value="2"/>
</dbReference>
<evidence type="ECO:0000313" key="6">
    <source>
        <dbReference type="Proteomes" id="UP000033428"/>
    </source>
</evidence>
<protein>
    <submittedName>
        <fullName evidence="5">Glycosyl transferase family 2</fullName>
    </submittedName>
</protein>
<keyword evidence="6" id="KW-1185">Reference proteome</keyword>
<dbReference type="SUPFAM" id="SSF52540">
    <property type="entry name" value="P-loop containing nucleoside triphosphate hydrolases"/>
    <property type="match status" value="2"/>
</dbReference>
<dbReference type="PANTHER" id="PTHR42855:SF2">
    <property type="entry name" value="DRUG RESISTANCE ABC TRANSPORTER,ATP-BINDING PROTEIN"/>
    <property type="match status" value="1"/>
</dbReference>
<organism evidence="5 6">
    <name type="scientific">Candidatus Omnitrophus magneticus</name>
    <dbReference type="NCBI Taxonomy" id="1609969"/>
    <lineage>
        <taxon>Bacteria</taxon>
        <taxon>Pseudomonadati</taxon>
        <taxon>Candidatus Omnitrophota</taxon>
        <taxon>Candidatus Omnitrophus</taxon>
    </lineage>
</organism>
<reference evidence="5 6" key="1">
    <citation type="submission" date="2015-02" db="EMBL/GenBank/DDBJ databases">
        <title>Single-cell genomics of uncultivated deep-branching MTB reveals a conserved set of magnetosome genes.</title>
        <authorList>
            <person name="Kolinko S."/>
            <person name="Richter M."/>
            <person name="Glockner F.O."/>
            <person name="Brachmann A."/>
            <person name="Schuler D."/>
        </authorList>
    </citation>
    <scope>NUCLEOTIDE SEQUENCE [LARGE SCALE GENOMIC DNA]</scope>
    <source>
        <strain evidence="5">SKK-01</strain>
    </source>
</reference>
<dbReference type="PATRIC" id="fig|1609969.3.peg.624"/>
<dbReference type="InterPro" id="IPR032781">
    <property type="entry name" value="ABC_tran_Xtn"/>
</dbReference>
<dbReference type="CDD" id="cd03221">
    <property type="entry name" value="ABCF_EF-3"/>
    <property type="match status" value="2"/>
</dbReference>
<dbReference type="InterPro" id="IPR051309">
    <property type="entry name" value="ABCF_ATPase"/>
</dbReference>
<dbReference type="EMBL" id="JYNY01000117">
    <property type="protein sequence ID" value="KJJ85565.1"/>
    <property type="molecule type" value="Genomic_DNA"/>
</dbReference>
<dbReference type="Proteomes" id="UP000033428">
    <property type="component" value="Unassembled WGS sequence"/>
</dbReference>
<accession>A0A0F0CVU2</accession>
<dbReference type="InterPro" id="IPR017871">
    <property type="entry name" value="ABC_transporter-like_CS"/>
</dbReference>
<dbReference type="Gene3D" id="3.40.50.300">
    <property type="entry name" value="P-loop containing nucleotide triphosphate hydrolases"/>
    <property type="match status" value="2"/>
</dbReference>
<dbReference type="GO" id="GO:0005524">
    <property type="term" value="F:ATP binding"/>
    <property type="evidence" value="ECO:0007669"/>
    <property type="project" value="UniProtKB-KW"/>
</dbReference>
<keyword evidence="2" id="KW-0067">ATP-binding</keyword>
<evidence type="ECO:0000259" key="4">
    <source>
        <dbReference type="PROSITE" id="PS50893"/>
    </source>
</evidence>
<dbReference type="GO" id="GO:0016887">
    <property type="term" value="F:ATP hydrolysis activity"/>
    <property type="evidence" value="ECO:0007669"/>
    <property type="project" value="InterPro"/>
</dbReference>